<evidence type="ECO:0000313" key="1">
    <source>
        <dbReference type="EMBL" id="TQE95978.1"/>
    </source>
</evidence>
<accession>A0A540VGT6</accession>
<reference evidence="1 2" key="1">
    <citation type="submission" date="2019-06" db="EMBL/GenBank/DDBJ databases">
        <title>Genome sequence of Litorilinea aerophila BAA-2444.</title>
        <authorList>
            <person name="Maclea K.S."/>
            <person name="Maurais E.G."/>
            <person name="Iannazzi L.C."/>
        </authorList>
    </citation>
    <scope>NUCLEOTIDE SEQUENCE [LARGE SCALE GENOMIC DNA]</scope>
    <source>
        <strain evidence="1 2">ATCC BAA-2444</strain>
    </source>
</reference>
<dbReference type="InParanoid" id="A0A540VGT6"/>
<name>A0A540VGT6_9CHLR</name>
<dbReference type="EMBL" id="VIGC01000010">
    <property type="protein sequence ID" value="TQE95978.1"/>
    <property type="molecule type" value="Genomic_DNA"/>
</dbReference>
<organism evidence="1 2">
    <name type="scientific">Litorilinea aerophila</name>
    <dbReference type="NCBI Taxonomy" id="1204385"/>
    <lineage>
        <taxon>Bacteria</taxon>
        <taxon>Bacillati</taxon>
        <taxon>Chloroflexota</taxon>
        <taxon>Caldilineae</taxon>
        <taxon>Caldilineales</taxon>
        <taxon>Caldilineaceae</taxon>
        <taxon>Litorilinea</taxon>
    </lineage>
</organism>
<comment type="caution">
    <text evidence="1">The sequence shown here is derived from an EMBL/GenBank/DDBJ whole genome shotgun (WGS) entry which is preliminary data.</text>
</comment>
<evidence type="ECO:0000313" key="2">
    <source>
        <dbReference type="Proteomes" id="UP000317371"/>
    </source>
</evidence>
<dbReference type="Pfam" id="PF14026">
    <property type="entry name" value="SCO4226-like"/>
    <property type="match status" value="1"/>
</dbReference>
<keyword evidence="2" id="KW-1185">Reference proteome</keyword>
<dbReference type="Proteomes" id="UP000317371">
    <property type="component" value="Unassembled WGS sequence"/>
</dbReference>
<gene>
    <name evidence="1" type="ORF">FKZ61_09560</name>
</gene>
<sequence>MPKFIIERSIPQAGQLSSQELQAISQSSNNVLKEMGKPYTWVQSFVAGDKIYCIHIAPDEETVREHARLGGFPVDSVAEVKAVIDPATGGQ</sequence>
<dbReference type="OrthoDB" id="9800027at2"/>
<dbReference type="InterPro" id="IPR025336">
    <property type="entry name" value="SCO4226-like"/>
</dbReference>
<dbReference type="RefSeq" id="WP_141609895.1">
    <property type="nucleotide sequence ID" value="NZ_VIGC02000010.1"/>
</dbReference>
<dbReference type="AlphaFoldDB" id="A0A540VGT6"/>
<protein>
    <submittedName>
        <fullName evidence="1">DUF4242 domain-containing protein</fullName>
    </submittedName>
</protein>
<proteinExistence type="predicted"/>